<evidence type="ECO:0000313" key="2">
    <source>
        <dbReference type="Proteomes" id="UP000194204"/>
    </source>
</evidence>
<proteinExistence type="predicted"/>
<organism evidence="1 2">
    <name type="scientific">Xenorhabdus beddingii</name>
    <dbReference type="NCBI Taxonomy" id="40578"/>
    <lineage>
        <taxon>Bacteria</taxon>
        <taxon>Pseudomonadati</taxon>
        <taxon>Pseudomonadota</taxon>
        <taxon>Gammaproteobacteria</taxon>
        <taxon>Enterobacterales</taxon>
        <taxon>Morganellaceae</taxon>
        <taxon>Xenorhabdus</taxon>
    </lineage>
</organism>
<accession>A0A1Y2SDJ5</accession>
<sequence length="36" mass="3884">MGNAIIRADIGKTAIDDKTQHIAVLDHYAFGLTGRT</sequence>
<dbReference type="AlphaFoldDB" id="A0A1Y2SDJ5"/>
<dbReference type="Proteomes" id="UP000194204">
    <property type="component" value="Unassembled WGS sequence"/>
</dbReference>
<reference evidence="1 2" key="1">
    <citation type="submission" date="2017-01" db="EMBL/GenBank/DDBJ databases">
        <title>Deconstructing symbiosis and pathogenesis requirements using a combined genomic-metabolomic approach.</title>
        <authorList>
            <person name="Tobias N.J."/>
            <person name="Wolff H."/>
            <person name="Djahanschiri B."/>
            <person name="Ebersberger I."/>
            <person name="Bode H.B."/>
        </authorList>
    </citation>
    <scope>NUCLEOTIDE SEQUENCE [LARGE SCALE GENOMIC DNA]</scope>
    <source>
        <strain evidence="1 2">DSM 4764</strain>
    </source>
</reference>
<gene>
    <name evidence="1" type="ORF">Xbed_03493</name>
</gene>
<evidence type="ECO:0000313" key="1">
    <source>
        <dbReference type="EMBL" id="OTA16352.1"/>
    </source>
</evidence>
<keyword evidence="2" id="KW-1185">Reference proteome</keyword>
<protein>
    <submittedName>
        <fullName evidence="1">Uncharacterized protein</fullName>
    </submittedName>
</protein>
<comment type="caution">
    <text evidence="1">The sequence shown here is derived from an EMBL/GenBank/DDBJ whole genome shotgun (WGS) entry which is preliminary data.</text>
</comment>
<dbReference type="EMBL" id="MUBK01000044">
    <property type="protein sequence ID" value="OTA16352.1"/>
    <property type="molecule type" value="Genomic_DNA"/>
</dbReference>
<name>A0A1Y2SDJ5_9GAMM</name>
<dbReference type="STRING" id="40578.Xbed_03493"/>